<evidence type="ECO:0000313" key="2">
    <source>
        <dbReference type="EMBL" id="CRK87144.1"/>
    </source>
</evidence>
<gene>
    <name evidence="2" type="ORF">CLUMA_CG000953</name>
</gene>
<keyword evidence="1" id="KW-0732">Signal</keyword>
<evidence type="ECO:0000313" key="3">
    <source>
        <dbReference type="Proteomes" id="UP000183832"/>
    </source>
</evidence>
<keyword evidence="3" id="KW-1185">Reference proteome</keyword>
<dbReference type="EMBL" id="CVRI01000004">
    <property type="protein sequence ID" value="CRK87144.1"/>
    <property type="molecule type" value="Genomic_DNA"/>
</dbReference>
<organism evidence="2 3">
    <name type="scientific">Clunio marinus</name>
    <dbReference type="NCBI Taxonomy" id="568069"/>
    <lineage>
        <taxon>Eukaryota</taxon>
        <taxon>Metazoa</taxon>
        <taxon>Ecdysozoa</taxon>
        <taxon>Arthropoda</taxon>
        <taxon>Hexapoda</taxon>
        <taxon>Insecta</taxon>
        <taxon>Pterygota</taxon>
        <taxon>Neoptera</taxon>
        <taxon>Endopterygota</taxon>
        <taxon>Diptera</taxon>
        <taxon>Nematocera</taxon>
        <taxon>Chironomoidea</taxon>
        <taxon>Chironomidae</taxon>
        <taxon>Clunio</taxon>
    </lineage>
</organism>
<accession>A0A1J1HGJ7</accession>
<feature type="signal peptide" evidence="1">
    <location>
        <begin position="1"/>
        <end position="21"/>
    </location>
</feature>
<feature type="chain" id="PRO_5013176099" evidence="1">
    <location>
        <begin position="22"/>
        <end position="294"/>
    </location>
</feature>
<name>A0A1J1HGJ7_9DIPT</name>
<dbReference type="AlphaFoldDB" id="A0A1J1HGJ7"/>
<protein>
    <submittedName>
        <fullName evidence="2">CLUMA_CG000953, isoform A</fullName>
    </submittedName>
</protein>
<evidence type="ECO:0000256" key="1">
    <source>
        <dbReference type="SAM" id="SignalP"/>
    </source>
</evidence>
<dbReference type="Proteomes" id="UP000183832">
    <property type="component" value="Unassembled WGS sequence"/>
</dbReference>
<proteinExistence type="predicted"/>
<sequence>MMKIFVKILLVSLISNGETKSIPIKNSDISCIARYLIENNVLSETEIKEKIVDSADNCSDKIQLANKEFYRQLSRKTSGDKQIDSCAIATLKQHNATNFIFKEILTFHLDESKELRVLKDLKTLKERLFNTAEVICRHQDIFAPNINEKFDNLAENNVDINDIYEFNEIKFCVRKQIVENGVIDINENKVDISPRNIEKEDLEELDCKEVVDDLYNTMNRDIKEIIEGSPVERYVKTSCVVRKAENFNFLEKMFSFVFLIHSDLSNQNKNLLRNRADQMEPSVARYMLECVNLY</sequence>
<reference evidence="2 3" key="1">
    <citation type="submission" date="2015-04" db="EMBL/GenBank/DDBJ databases">
        <authorList>
            <person name="Syromyatnikov M.Y."/>
            <person name="Popov V.N."/>
        </authorList>
    </citation>
    <scope>NUCLEOTIDE SEQUENCE [LARGE SCALE GENOMIC DNA]</scope>
</reference>
<dbReference type="OrthoDB" id="7785052at2759"/>